<name>A0ABV2QJH5_9MICO</name>
<sequence>MATRHTVVDGAVAQLRQLLGATYAVGDRLPNEKQLAEELDVSRGTVREALGVLATEGLVSRRWGVGTFVSPPLPAASLNMSTIQSYRDRVQRGGHTVAIRESSCTLDVPSDAVLAALGLAPGTQTWRVDRLFTVDGTPSASMSEHIPTELYGVAIDPHAMTSIDTDLFDMLNSHVAGAVAHTATDVAAVTVDAGQAAALGLDVGHPVLRAEQVTFDRDGTPLAHSVSLQRTDLVRMHITR</sequence>
<dbReference type="Gene3D" id="3.40.1410.10">
    <property type="entry name" value="Chorismate lyase-like"/>
    <property type="match status" value="1"/>
</dbReference>
<dbReference type="Pfam" id="PF07702">
    <property type="entry name" value="UTRA"/>
    <property type="match status" value="1"/>
</dbReference>
<organism evidence="5 6">
    <name type="scientific">Conyzicola nivalis</name>
    <dbReference type="NCBI Taxonomy" id="1477021"/>
    <lineage>
        <taxon>Bacteria</taxon>
        <taxon>Bacillati</taxon>
        <taxon>Actinomycetota</taxon>
        <taxon>Actinomycetes</taxon>
        <taxon>Micrococcales</taxon>
        <taxon>Microbacteriaceae</taxon>
        <taxon>Conyzicola</taxon>
    </lineage>
</organism>
<dbReference type="InterPro" id="IPR036388">
    <property type="entry name" value="WH-like_DNA-bd_sf"/>
</dbReference>
<feature type="domain" description="HTH gntR-type" evidence="4">
    <location>
        <begin position="5"/>
        <end position="72"/>
    </location>
</feature>
<dbReference type="PRINTS" id="PR00035">
    <property type="entry name" value="HTHGNTR"/>
</dbReference>
<keyword evidence="2" id="KW-0238">DNA-binding</keyword>
<evidence type="ECO:0000313" key="6">
    <source>
        <dbReference type="Proteomes" id="UP001549257"/>
    </source>
</evidence>
<dbReference type="SUPFAM" id="SSF46785">
    <property type="entry name" value="Winged helix' DNA-binding domain"/>
    <property type="match status" value="1"/>
</dbReference>
<dbReference type="Gene3D" id="1.10.10.10">
    <property type="entry name" value="Winged helix-like DNA-binding domain superfamily/Winged helix DNA-binding domain"/>
    <property type="match status" value="1"/>
</dbReference>
<evidence type="ECO:0000256" key="3">
    <source>
        <dbReference type="ARBA" id="ARBA00023163"/>
    </source>
</evidence>
<gene>
    <name evidence="5" type="ORF">ABIE21_000684</name>
</gene>
<dbReference type="SMART" id="SM00866">
    <property type="entry name" value="UTRA"/>
    <property type="match status" value="1"/>
</dbReference>
<keyword evidence="6" id="KW-1185">Reference proteome</keyword>
<dbReference type="InterPro" id="IPR011663">
    <property type="entry name" value="UTRA"/>
</dbReference>
<dbReference type="PANTHER" id="PTHR44846">
    <property type="entry name" value="MANNOSYL-D-GLYCERATE TRANSPORT/METABOLISM SYSTEM REPRESSOR MNGR-RELATED"/>
    <property type="match status" value="1"/>
</dbReference>
<evidence type="ECO:0000259" key="4">
    <source>
        <dbReference type="PROSITE" id="PS50949"/>
    </source>
</evidence>
<dbReference type="CDD" id="cd07377">
    <property type="entry name" value="WHTH_GntR"/>
    <property type="match status" value="1"/>
</dbReference>
<reference evidence="5 6" key="1">
    <citation type="submission" date="2024-06" db="EMBL/GenBank/DDBJ databases">
        <title>Sorghum-associated microbial communities from plants grown in Nebraska, USA.</title>
        <authorList>
            <person name="Schachtman D."/>
        </authorList>
    </citation>
    <scope>NUCLEOTIDE SEQUENCE [LARGE SCALE GENOMIC DNA]</scope>
    <source>
        <strain evidence="5 6">2857</strain>
    </source>
</reference>
<evidence type="ECO:0000256" key="1">
    <source>
        <dbReference type="ARBA" id="ARBA00023015"/>
    </source>
</evidence>
<dbReference type="InterPro" id="IPR050679">
    <property type="entry name" value="Bact_HTH_transcr_reg"/>
</dbReference>
<dbReference type="RefSeq" id="WP_354023381.1">
    <property type="nucleotide sequence ID" value="NZ_JBEPSJ010000001.1"/>
</dbReference>
<comment type="caution">
    <text evidence="5">The sequence shown here is derived from an EMBL/GenBank/DDBJ whole genome shotgun (WGS) entry which is preliminary data.</text>
</comment>
<keyword evidence="3" id="KW-0804">Transcription</keyword>
<dbReference type="Proteomes" id="UP001549257">
    <property type="component" value="Unassembled WGS sequence"/>
</dbReference>
<dbReference type="SUPFAM" id="SSF64288">
    <property type="entry name" value="Chorismate lyase-like"/>
    <property type="match status" value="1"/>
</dbReference>
<dbReference type="PROSITE" id="PS50949">
    <property type="entry name" value="HTH_GNTR"/>
    <property type="match status" value="1"/>
</dbReference>
<keyword evidence="1" id="KW-0805">Transcription regulation</keyword>
<dbReference type="InterPro" id="IPR028978">
    <property type="entry name" value="Chorismate_lyase_/UTRA_dom_sf"/>
</dbReference>
<dbReference type="PANTHER" id="PTHR44846:SF1">
    <property type="entry name" value="MANNOSYL-D-GLYCERATE TRANSPORT_METABOLISM SYSTEM REPRESSOR MNGR-RELATED"/>
    <property type="match status" value="1"/>
</dbReference>
<dbReference type="InterPro" id="IPR000524">
    <property type="entry name" value="Tscrpt_reg_HTH_GntR"/>
</dbReference>
<evidence type="ECO:0000256" key="2">
    <source>
        <dbReference type="ARBA" id="ARBA00023125"/>
    </source>
</evidence>
<dbReference type="InterPro" id="IPR036390">
    <property type="entry name" value="WH_DNA-bd_sf"/>
</dbReference>
<dbReference type="EMBL" id="JBEPSJ010000001">
    <property type="protein sequence ID" value="MET4581194.1"/>
    <property type="molecule type" value="Genomic_DNA"/>
</dbReference>
<dbReference type="Pfam" id="PF00392">
    <property type="entry name" value="GntR"/>
    <property type="match status" value="1"/>
</dbReference>
<accession>A0ABV2QJH5</accession>
<proteinExistence type="predicted"/>
<protein>
    <submittedName>
        <fullName evidence="5">GntR family transcriptional regulator</fullName>
    </submittedName>
</protein>
<evidence type="ECO:0000313" key="5">
    <source>
        <dbReference type="EMBL" id="MET4581194.1"/>
    </source>
</evidence>
<dbReference type="SMART" id="SM00345">
    <property type="entry name" value="HTH_GNTR"/>
    <property type="match status" value="1"/>
</dbReference>